<feature type="compositionally biased region" description="Polar residues" evidence="1">
    <location>
        <begin position="135"/>
        <end position="147"/>
    </location>
</feature>
<reference evidence="2 3" key="1">
    <citation type="submission" date="2020-07" db="EMBL/GenBank/DDBJ databases">
        <title>Endozoicomonas sp. nov., isolated from sediment.</title>
        <authorList>
            <person name="Gu T."/>
        </authorList>
    </citation>
    <scope>NUCLEOTIDE SEQUENCE [LARGE SCALE GENOMIC DNA]</scope>
    <source>
        <strain evidence="2 3">SM1973</strain>
    </source>
</reference>
<protein>
    <submittedName>
        <fullName evidence="2">DUF669 domain-containing protein</fullName>
    </submittedName>
</protein>
<feature type="region of interest" description="Disordered" evidence="1">
    <location>
        <begin position="135"/>
        <end position="206"/>
    </location>
</feature>
<dbReference type="AlphaFoldDB" id="A0A853IJ11"/>
<dbReference type="Pfam" id="PF05037">
    <property type="entry name" value="DUF669"/>
    <property type="match status" value="1"/>
</dbReference>
<feature type="compositionally biased region" description="Low complexity" evidence="1">
    <location>
        <begin position="152"/>
        <end position="184"/>
    </location>
</feature>
<dbReference type="EMBL" id="JACCKB010000224">
    <property type="protein sequence ID" value="NYZ70014.1"/>
    <property type="molecule type" value="Genomic_DNA"/>
</dbReference>
<accession>A0A853IJ11</accession>
<proteinExistence type="predicted"/>
<evidence type="ECO:0000313" key="3">
    <source>
        <dbReference type="Proteomes" id="UP000569732"/>
    </source>
</evidence>
<gene>
    <name evidence="2" type="ORF">H0A36_28780</name>
</gene>
<dbReference type="InterPro" id="IPR007731">
    <property type="entry name" value="DUF669"/>
</dbReference>
<dbReference type="Proteomes" id="UP000569732">
    <property type="component" value="Unassembled WGS sequence"/>
</dbReference>
<name>A0A853IJ11_9GAMM</name>
<sequence length="206" mass="22394">MASFGFNTGEYDPNAGFEVLPAGDYIAMLVEADIKTNSKNTGQFINCKWLITEGEFANRNIFDAVNITHQNTMAEKLGRQRLSAIAHAIGIPDAQDTDQLLQKPCVLTLGIKKDKEYGDKNIIKHFAAYQFGMQQPASPGSYQQTAVPTMPPQGMQQQPPAQPQINQAPIQQPAAQPQQQPMNIGGPNGQPVFNTPSSEQAAKIAV</sequence>
<dbReference type="RefSeq" id="WP_180571959.1">
    <property type="nucleotide sequence ID" value="NZ_JACCKB010000224.1"/>
</dbReference>
<organism evidence="2 3">
    <name type="scientific">Spartinivicinus marinus</name>
    <dbReference type="NCBI Taxonomy" id="2994442"/>
    <lineage>
        <taxon>Bacteria</taxon>
        <taxon>Pseudomonadati</taxon>
        <taxon>Pseudomonadota</taxon>
        <taxon>Gammaproteobacteria</taxon>
        <taxon>Oceanospirillales</taxon>
        <taxon>Zooshikellaceae</taxon>
        <taxon>Spartinivicinus</taxon>
    </lineage>
</organism>
<keyword evidence="3" id="KW-1185">Reference proteome</keyword>
<evidence type="ECO:0000313" key="2">
    <source>
        <dbReference type="EMBL" id="NYZ70014.1"/>
    </source>
</evidence>
<evidence type="ECO:0000256" key="1">
    <source>
        <dbReference type="SAM" id="MobiDB-lite"/>
    </source>
</evidence>
<feature type="compositionally biased region" description="Polar residues" evidence="1">
    <location>
        <begin position="191"/>
        <end position="200"/>
    </location>
</feature>
<comment type="caution">
    <text evidence="2">The sequence shown here is derived from an EMBL/GenBank/DDBJ whole genome shotgun (WGS) entry which is preliminary data.</text>
</comment>